<evidence type="ECO:0000256" key="2">
    <source>
        <dbReference type="ARBA" id="ARBA00023125"/>
    </source>
</evidence>
<dbReference type="InterPro" id="IPR009057">
    <property type="entry name" value="Homeodomain-like_sf"/>
</dbReference>
<dbReference type="AlphaFoldDB" id="A0A6H0S6U3"/>
<dbReference type="InterPro" id="IPR018062">
    <property type="entry name" value="HTH_AraC-typ_CS"/>
</dbReference>
<reference evidence="5 6" key="1">
    <citation type="submission" date="2019-04" db="EMBL/GenBank/DDBJ databases">
        <title>Draft, Whole-Genome Sequence of the Anthracene-degrading Mycobacterium frederiksbergense LB501T, Isolated from a Polycyclic Aromatic Hydrocarbon (PAH)-Contaminated Soil.</title>
        <authorList>
            <person name="Augelletti F."/>
        </authorList>
    </citation>
    <scope>NUCLEOTIDE SEQUENCE [LARGE SCALE GENOMIC DNA]</scope>
    <source>
        <strain evidence="5 6">LB 501T</strain>
    </source>
</reference>
<organism evidence="5 6">
    <name type="scientific">Mycolicibacterium frederiksbergense</name>
    <dbReference type="NCBI Taxonomy" id="117567"/>
    <lineage>
        <taxon>Bacteria</taxon>
        <taxon>Bacillati</taxon>
        <taxon>Actinomycetota</taxon>
        <taxon>Actinomycetes</taxon>
        <taxon>Mycobacteriales</taxon>
        <taxon>Mycobacteriaceae</taxon>
        <taxon>Mycolicibacterium</taxon>
    </lineage>
</organism>
<dbReference type="SUPFAM" id="SSF46689">
    <property type="entry name" value="Homeodomain-like"/>
    <property type="match status" value="2"/>
</dbReference>
<dbReference type="PROSITE" id="PS01124">
    <property type="entry name" value="HTH_ARAC_FAMILY_2"/>
    <property type="match status" value="1"/>
</dbReference>
<evidence type="ECO:0000259" key="4">
    <source>
        <dbReference type="PROSITE" id="PS01124"/>
    </source>
</evidence>
<dbReference type="PANTHER" id="PTHR46796">
    <property type="entry name" value="HTH-TYPE TRANSCRIPTIONAL ACTIVATOR RHAS-RELATED"/>
    <property type="match status" value="1"/>
</dbReference>
<dbReference type="InterPro" id="IPR018060">
    <property type="entry name" value="HTH_AraC"/>
</dbReference>
<feature type="domain" description="HTH araC/xylS-type" evidence="4">
    <location>
        <begin position="282"/>
        <end position="383"/>
    </location>
</feature>
<dbReference type="GO" id="GO:0043565">
    <property type="term" value="F:sequence-specific DNA binding"/>
    <property type="evidence" value="ECO:0007669"/>
    <property type="project" value="InterPro"/>
</dbReference>
<gene>
    <name evidence="5" type="ORF">EXE63_15700</name>
</gene>
<protein>
    <submittedName>
        <fullName evidence="5">AraC family transcriptional regulator</fullName>
    </submittedName>
</protein>
<dbReference type="InterPro" id="IPR050204">
    <property type="entry name" value="AraC_XylS_family_regulators"/>
</dbReference>
<keyword evidence="6" id="KW-1185">Reference proteome</keyword>
<dbReference type="SMART" id="SM00342">
    <property type="entry name" value="HTH_ARAC"/>
    <property type="match status" value="1"/>
</dbReference>
<keyword evidence="2" id="KW-0238">DNA-binding</keyword>
<evidence type="ECO:0000313" key="5">
    <source>
        <dbReference type="EMBL" id="QIV82159.1"/>
    </source>
</evidence>
<evidence type="ECO:0000256" key="1">
    <source>
        <dbReference type="ARBA" id="ARBA00023015"/>
    </source>
</evidence>
<name>A0A6H0S6U3_9MYCO</name>
<keyword evidence="1" id="KW-0805">Transcription regulation</keyword>
<dbReference type="Pfam" id="PF12833">
    <property type="entry name" value="HTH_18"/>
    <property type="match status" value="1"/>
</dbReference>
<accession>A0A6H0S6U3</accession>
<dbReference type="Gene3D" id="1.10.10.60">
    <property type="entry name" value="Homeodomain-like"/>
    <property type="match status" value="1"/>
</dbReference>
<sequence>MSRETSTPLISIADQVTATWSRPEGPLISFARTDGLGSCVRGFRSMPIRCCFFCGAVMKIDRVDVRPERTDIDSNDSDLIHKHLDQAYSARFTITRAGDTSTGCSCTHSRIDIGSYAIEEIRHDGDVTLRADRVPSVVALFVRSGRAEVVHGRLSGTAGPGEWVLASTGVGGVQVRLVGAELRAVVLSRALLTEVAAIDTDATSVPRFTGLTPTTGTAGRTLEATERFLHRILTAAEPPESRVLLASAGRMLASAILTAFPNDLPADGAADTSGNAHPALLRQAVDFIQDNAAHDIGVGDVASALYLSPRTVQYMFRRHLDTTPTAYLREVRLARAREELIASDRSVTTVAATAARWGFAHTGRFAVLYRRTFGESPHETLRR</sequence>
<evidence type="ECO:0000256" key="3">
    <source>
        <dbReference type="ARBA" id="ARBA00023163"/>
    </source>
</evidence>
<dbReference type="KEGG" id="mfre:EXE63_15700"/>
<dbReference type="EMBL" id="CP038799">
    <property type="protein sequence ID" value="QIV82159.1"/>
    <property type="molecule type" value="Genomic_DNA"/>
</dbReference>
<keyword evidence="3" id="KW-0804">Transcription</keyword>
<dbReference type="PROSITE" id="PS00041">
    <property type="entry name" value="HTH_ARAC_FAMILY_1"/>
    <property type="match status" value="1"/>
</dbReference>
<dbReference type="PANTHER" id="PTHR46796:SF12">
    <property type="entry name" value="HTH-TYPE DNA-BINDING TRANSCRIPTIONAL ACTIVATOR EUTR"/>
    <property type="match status" value="1"/>
</dbReference>
<proteinExistence type="predicted"/>
<dbReference type="GO" id="GO:0003700">
    <property type="term" value="F:DNA-binding transcription factor activity"/>
    <property type="evidence" value="ECO:0007669"/>
    <property type="project" value="InterPro"/>
</dbReference>
<evidence type="ECO:0000313" key="6">
    <source>
        <dbReference type="Proteomes" id="UP000501849"/>
    </source>
</evidence>
<dbReference type="Proteomes" id="UP000501849">
    <property type="component" value="Chromosome"/>
</dbReference>